<dbReference type="GO" id="GO:0097527">
    <property type="term" value="P:necroptotic signaling pathway"/>
    <property type="evidence" value="ECO:0007669"/>
    <property type="project" value="TreeGrafter"/>
</dbReference>
<dbReference type="EMBL" id="PQFF01000075">
    <property type="protein sequence ID" value="RHZ84582.1"/>
    <property type="molecule type" value="Genomic_DNA"/>
</dbReference>
<dbReference type="Gene3D" id="1.10.510.10">
    <property type="entry name" value="Transferase(Phosphotransferase) domain 1"/>
    <property type="match status" value="1"/>
</dbReference>
<evidence type="ECO:0000313" key="5">
    <source>
        <dbReference type="EMBL" id="RHZ84582.1"/>
    </source>
</evidence>
<comment type="caution">
    <text evidence="5">The sequence shown here is derived from an EMBL/GenBank/DDBJ whole genome shotgun (WGS) entry which is preliminary data.</text>
</comment>
<evidence type="ECO:0000313" key="6">
    <source>
        <dbReference type="Proteomes" id="UP000266861"/>
    </source>
</evidence>
<dbReference type="AlphaFoldDB" id="A0A397JBW6"/>
<reference evidence="5 6" key="1">
    <citation type="submission" date="2018-08" db="EMBL/GenBank/DDBJ databases">
        <title>Genome and evolution of the arbuscular mycorrhizal fungus Diversispora epigaea (formerly Glomus versiforme) and its bacterial endosymbionts.</title>
        <authorList>
            <person name="Sun X."/>
            <person name="Fei Z."/>
            <person name="Harrison M."/>
        </authorList>
    </citation>
    <scope>NUCLEOTIDE SEQUENCE [LARGE SCALE GENOMIC DNA]</scope>
    <source>
        <strain evidence="5 6">IT104</strain>
    </source>
</reference>
<keyword evidence="3" id="KW-0812">Transmembrane</keyword>
<feature type="transmembrane region" description="Helical" evidence="3">
    <location>
        <begin position="939"/>
        <end position="967"/>
    </location>
</feature>
<dbReference type="PROSITE" id="PS50011">
    <property type="entry name" value="PROTEIN_KINASE_DOM"/>
    <property type="match status" value="1"/>
</dbReference>
<keyword evidence="6" id="KW-1185">Reference proteome</keyword>
<dbReference type="GO" id="GO:0005524">
    <property type="term" value="F:ATP binding"/>
    <property type="evidence" value="ECO:0007669"/>
    <property type="project" value="UniProtKB-KW"/>
</dbReference>
<dbReference type="InterPro" id="IPR051681">
    <property type="entry name" value="Ser/Thr_Kinases-Pseudokinases"/>
</dbReference>
<dbReference type="PRINTS" id="PR00109">
    <property type="entry name" value="TYRKINASE"/>
</dbReference>
<dbReference type="Proteomes" id="UP000266861">
    <property type="component" value="Unassembled WGS sequence"/>
</dbReference>
<keyword evidence="2" id="KW-0067">ATP-binding</keyword>
<evidence type="ECO:0000256" key="1">
    <source>
        <dbReference type="ARBA" id="ARBA00022741"/>
    </source>
</evidence>
<proteinExistence type="predicted"/>
<dbReference type="Pfam" id="PF07714">
    <property type="entry name" value="PK_Tyr_Ser-Thr"/>
    <property type="match status" value="1"/>
</dbReference>
<dbReference type="OrthoDB" id="2392009at2759"/>
<dbReference type="SUPFAM" id="SSF56112">
    <property type="entry name" value="Protein kinase-like (PK-like)"/>
    <property type="match status" value="1"/>
</dbReference>
<accession>A0A397JBW6</accession>
<gene>
    <name evidence="5" type="ORF">Glove_79g82</name>
</gene>
<keyword evidence="3" id="KW-1133">Transmembrane helix</keyword>
<dbReference type="GO" id="GO:0004672">
    <property type="term" value="F:protein kinase activity"/>
    <property type="evidence" value="ECO:0007669"/>
    <property type="project" value="InterPro"/>
</dbReference>
<protein>
    <recommendedName>
        <fullName evidence="4">Protein kinase domain-containing protein</fullName>
    </recommendedName>
</protein>
<dbReference type="InterPro" id="IPR011009">
    <property type="entry name" value="Kinase-like_dom_sf"/>
</dbReference>
<dbReference type="InterPro" id="IPR001245">
    <property type="entry name" value="Ser-Thr/Tyr_kinase_cat_dom"/>
</dbReference>
<evidence type="ECO:0000256" key="3">
    <source>
        <dbReference type="SAM" id="Phobius"/>
    </source>
</evidence>
<evidence type="ECO:0000256" key="2">
    <source>
        <dbReference type="ARBA" id="ARBA00022840"/>
    </source>
</evidence>
<keyword evidence="3" id="KW-0472">Membrane</keyword>
<dbReference type="STRING" id="1348612.A0A397JBW6"/>
<sequence>MSQKNNHNSIREWETWMHNLIIEENIPFYQYSEFVNVNAIGENVYKATFKISQKTIRRHRKLGINDNILKFYGISKQENTNNYMIILEYTNNGYLRQYLKTNFKKLDWNAKLNLAKRISNVLMYLHSNDIIHGRLNSENILIHDENIKLNIFGSTKIMPESLLFLTNTIGPIQYIDPQYLENFSTICKNKNSDIFSLGIILWEISSGSPPFKMESNIDLLDSIVKGKREMIISGTPSKYKELYTDCWNHNRNSRPDISQVTKKFSFLRQNDELNVPDPPFINFSAETEFLKDHVVEELEEVNKKSDQFSDASKYLRSLGKFKEAAITLSNDLNKEENAIDSLYNLLHPCSVNILVDSMNNESNLKELHKLLNDAINTITKVKSESLKKSEKWYRLMEEIQLYSAYLKSDLNRIHKCIQFFQRYNDTVVEFQALSIWLKIPPELINTDYWHGRLQYIMRLCELVYDFIDPHKNVFNKEKINKNFEEIFFIEEVQDYPDKRKISFDNPLVCHIDETHDKNTIENLEGWQVYNVDIVHKGISKFLASYIYDLISEADQEGRNIKDIASEICDENVICKKQNICQKHHVIPTPSIIHKRIALACLQYTVMRQLDLIYRLRLLIEEKSKLVMPKQRFWTERLVDCHFRYKSPQSSCPEITHTATTKLPRHTYDGFVEFSNKVWLGREFDSSNFAKMLRCMFILLQLQYRLGIDKFNRETSHHSYNSMPGFIYTGRYYESVAKRLALFVESLRNNFVIKAINYSKNFINYAIENSDQVNIVKSEAFGDLTSLIEFSMFLILASRPGYCDFCLSRSYLVNYYDSFNLNPSLVSKKLLEAMIYKYKGMYYSTIILRLIRLLVLICLNEPTLTAKNGFDSLVMVFYNWGGMSRFSSWEKPGITKISYNSIEEFCSSLQKIIISFQPAKPAKPANSIKQNFASIFDNGMMMMIVMMMMMMMVIMIVVVIVMTMVMMIQNREKYHQSHYDLILDKIYKAVKLFCQNVDTVRKYNVNLMGLTLSLESLSTTENPGKHKEANIEWLENELEQVKEKFDLVREWIKKCNEL</sequence>
<feature type="domain" description="Protein kinase" evidence="4">
    <location>
        <begin position="1"/>
        <end position="267"/>
    </location>
</feature>
<dbReference type="PANTHER" id="PTHR44329:SF298">
    <property type="entry name" value="MIXED LINEAGE KINASE DOMAIN-LIKE PROTEIN"/>
    <property type="match status" value="1"/>
</dbReference>
<dbReference type="InterPro" id="IPR000719">
    <property type="entry name" value="Prot_kinase_dom"/>
</dbReference>
<dbReference type="PANTHER" id="PTHR44329">
    <property type="entry name" value="SERINE/THREONINE-PROTEIN KINASE TNNI3K-RELATED"/>
    <property type="match status" value="1"/>
</dbReference>
<evidence type="ECO:0000259" key="4">
    <source>
        <dbReference type="PROSITE" id="PS50011"/>
    </source>
</evidence>
<name>A0A397JBW6_9GLOM</name>
<organism evidence="5 6">
    <name type="scientific">Diversispora epigaea</name>
    <dbReference type="NCBI Taxonomy" id="1348612"/>
    <lineage>
        <taxon>Eukaryota</taxon>
        <taxon>Fungi</taxon>
        <taxon>Fungi incertae sedis</taxon>
        <taxon>Mucoromycota</taxon>
        <taxon>Glomeromycotina</taxon>
        <taxon>Glomeromycetes</taxon>
        <taxon>Diversisporales</taxon>
        <taxon>Diversisporaceae</taxon>
        <taxon>Diversispora</taxon>
    </lineage>
</organism>
<keyword evidence="1" id="KW-0547">Nucleotide-binding</keyword>